<keyword evidence="2" id="KW-1185">Reference proteome</keyword>
<gene>
    <name evidence="1" type="ORF">GAGA_0684</name>
</gene>
<organism evidence="1 2">
    <name type="scientific">Paraglaciecola agarilytica NO2</name>
    <dbReference type="NCBI Taxonomy" id="1125747"/>
    <lineage>
        <taxon>Bacteria</taxon>
        <taxon>Pseudomonadati</taxon>
        <taxon>Pseudomonadota</taxon>
        <taxon>Gammaproteobacteria</taxon>
        <taxon>Alteromonadales</taxon>
        <taxon>Alteromonadaceae</taxon>
        <taxon>Paraglaciecola</taxon>
    </lineage>
</organism>
<protein>
    <submittedName>
        <fullName evidence="1">Uncharacterized protein</fullName>
    </submittedName>
</protein>
<dbReference type="EMBL" id="BAEK01000012">
    <property type="protein sequence ID" value="GAC03547.1"/>
    <property type="molecule type" value="Genomic_DNA"/>
</dbReference>
<evidence type="ECO:0000313" key="1">
    <source>
        <dbReference type="EMBL" id="GAC03547.1"/>
    </source>
</evidence>
<name>A0ABQ0I2L4_9ALTE</name>
<accession>A0ABQ0I2L4</accession>
<comment type="caution">
    <text evidence="1">The sequence shown here is derived from an EMBL/GenBank/DDBJ whole genome shotgun (WGS) entry which is preliminary data.</text>
</comment>
<proteinExistence type="predicted"/>
<sequence length="43" mass="4953">MQHYCGYIAKQVNKITSKTTLLVTMNNSFGNNNPTEKHVKRNQ</sequence>
<reference evidence="1 2" key="1">
    <citation type="journal article" date="2014" name="Environ. Microbiol.">
        <title>Comparative genomics of the marine bacterial genus Glaciecola reveals the high degree of genomic diversity and genomic characteristic for cold adaptation.</title>
        <authorList>
            <person name="Qin Q.L."/>
            <person name="Xie B.B."/>
            <person name="Yu Y."/>
            <person name="Shu Y.L."/>
            <person name="Rong J.C."/>
            <person name="Zhang Y.J."/>
            <person name="Zhao D.L."/>
            <person name="Chen X.L."/>
            <person name="Zhang X.Y."/>
            <person name="Chen B."/>
            <person name="Zhou B.C."/>
            <person name="Zhang Y.Z."/>
        </authorList>
    </citation>
    <scope>NUCLEOTIDE SEQUENCE [LARGE SCALE GENOMIC DNA]</scope>
    <source>
        <strain evidence="1 2">NO2</strain>
    </source>
</reference>
<evidence type="ECO:0000313" key="2">
    <source>
        <dbReference type="Proteomes" id="UP000008372"/>
    </source>
</evidence>
<dbReference type="Proteomes" id="UP000008372">
    <property type="component" value="Unassembled WGS sequence"/>
</dbReference>